<dbReference type="Proteomes" id="UP000033423">
    <property type="component" value="Unassembled WGS sequence"/>
</dbReference>
<gene>
    <name evidence="1" type="ORF">MBAV_004947</name>
</gene>
<sequence length="69" mass="7657">MADNKPNIHLLNKKTHKAYLQKGHVDPVTHESIEPCDEVVFCAACELGFISDSWVRIGQLVTGLPPMGR</sequence>
<reference evidence="1 2" key="1">
    <citation type="submission" date="2015-02" db="EMBL/GenBank/DDBJ databases">
        <title>Single-cell genomics of uncultivated deep-branching MTB reveals a conserved set of magnetosome genes.</title>
        <authorList>
            <person name="Kolinko S."/>
            <person name="Richter M."/>
            <person name="Glockner F.O."/>
            <person name="Brachmann A."/>
            <person name="Schuler D."/>
        </authorList>
    </citation>
    <scope>NUCLEOTIDE SEQUENCE [LARGE SCALE GENOMIC DNA]</scope>
    <source>
        <strain evidence="1">TM-1</strain>
    </source>
</reference>
<accession>A0A0F3GQD6</accession>
<dbReference type="AlphaFoldDB" id="A0A0F3GQD6"/>
<organism evidence="1 2">
    <name type="scientific">Candidatus Magnetobacterium bavaricum</name>
    <dbReference type="NCBI Taxonomy" id="29290"/>
    <lineage>
        <taxon>Bacteria</taxon>
        <taxon>Pseudomonadati</taxon>
        <taxon>Nitrospirota</taxon>
        <taxon>Thermodesulfovibrionia</taxon>
        <taxon>Thermodesulfovibrionales</taxon>
        <taxon>Candidatus Magnetobacteriaceae</taxon>
        <taxon>Candidatus Magnetobacterium</taxon>
    </lineage>
</organism>
<evidence type="ECO:0000313" key="1">
    <source>
        <dbReference type="EMBL" id="KJU82858.1"/>
    </source>
</evidence>
<dbReference type="EMBL" id="LACI01002142">
    <property type="protein sequence ID" value="KJU82858.1"/>
    <property type="molecule type" value="Genomic_DNA"/>
</dbReference>
<protein>
    <submittedName>
        <fullName evidence="1">Uncharacterized protein</fullName>
    </submittedName>
</protein>
<comment type="caution">
    <text evidence="1">The sequence shown here is derived from an EMBL/GenBank/DDBJ whole genome shotgun (WGS) entry which is preliminary data.</text>
</comment>
<feature type="non-terminal residue" evidence="1">
    <location>
        <position position="69"/>
    </location>
</feature>
<evidence type="ECO:0000313" key="2">
    <source>
        <dbReference type="Proteomes" id="UP000033423"/>
    </source>
</evidence>
<name>A0A0F3GQD6_9BACT</name>
<proteinExistence type="predicted"/>
<keyword evidence="2" id="KW-1185">Reference proteome</keyword>